<feature type="compositionally biased region" description="Basic and acidic residues" evidence="8">
    <location>
        <begin position="58"/>
        <end position="69"/>
    </location>
</feature>
<keyword evidence="6" id="KW-0508">mRNA splicing</keyword>
<comment type="similarity">
    <text evidence="2">Belongs to the PRP18 family.</text>
</comment>
<protein>
    <recommendedName>
        <fullName evidence="3">Pre-mRNA-splicing factor 18</fullName>
    </recommendedName>
</protein>
<dbReference type="SUPFAM" id="SSF47938">
    <property type="entry name" value="Functional domain of the splicing factor Prp18"/>
    <property type="match status" value="1"/>
</dbReference>
<proteinExistence type="inferred from homology"/>
<dbReference type="Pfam" id="PF08799">
    <property type="entry name" value="PRP4"/>
    <property type="match status" value="1"/>
</dbReference>
<evidence type="ECO:0000313" key="10">
    <source>
        <dbReference type="EMBL" id="KAK2961388.1"/>
    </source>
</evidence>
<dbReference type="InterPro" id="IPR014906">
    <property type="entry name" value="PRP4-like"/>
</dbReference>
<dbReference type="InterPro" id="IPR039979">
    <property type="entry name" value="PRPF18"/>
</dbReference>
<feature type="region of interest" description="Disordered" evidence="8">
    <location>
        <begin position="1"/>
        <end position="84"/>
    </location>
</feature>
<dbReference type="Pfam" id="PF02840">
    <property type="entry name" value="Prp18"/>
    <property type="match status" value="1"/>
</dbReference>
<evidence type="ECO:0000256" key="7">
    <source>
        <dbReference type="ARBA" id="ARBA00023242"/>
    </source>
</evidence>
<dbReference type="Proteomes" id="UP001281761">
    <property type="component" value="Unassembled WGS sequence"/>
</dbReference>
<comment type="caution">
    <text evidence="10">The sequence shown here is derived from an EMBL/GenBank/DDBJ whole genome shotgun (WGS) entry which is preliminary data.</text>
</comment>
<organism evidence="10 11">
    <name type="scientific">Blattamonas nauphoetae</name>
    <dbReference type="NCBI Taxonomy" id="2049346"/>
    <lineage>
        <taxon>Eukaryota</taxon>
        <taxon>Metamonada</taxon>
        <taxon>Preaxostyla</taxon>
        <taxon>Oxymonadida</taxon>
        <taxon>Blattamonas</taxon>
    </lineage>
</organism>
<dbReference type="SUPFAM" id="SSF158230">
    <property type="entry name" value="PRP4-like"/>
    <property type="match status" value="1"/>
</dbReference>
<dbReference type="PANTHER" id="PTHR13007">
    <property type="entry name" value="PRE-MRNA SPLICING FACTOR-RELATED"/>
    <property type="match status" value="1"/>
</dbReference>
<dbReference type="InterPro" id="IPR004098">
    <property type="entry name" value="Prp18"/>
</dbReference>
<name>A0ABQ9YCH6_9EUKA</name>
<dbReference type="Gene3D" id="4.10.280.110">
    <property type="entry name" value="Pre-mRNA processing factor 4 domain"/>
    <property type="match status" value="1"/>
</dbReference>
<dbReference type="PANTHER" id="PTHR13007:SF19">
    <property type="entry name" value="PRE-MRNA-SPLICING FACTOR 18"/>
    <property type="match status" value="1"/>
</dbReference>
<comment type="subcellular location">
    <subcellularLocation>
        <location evidence="1">Nucleus</location>
    </subcellularLocation>
</comment>
<evidence type="ECO:0000259" key="9">
    <source>
        <dbReference type="SMART" id="SM00500"/>
    </source>
</evidence>
<reference evidence="10 11" key="1">
    <citation type="journal article" date="2022" name="bioRxiv">
        <title>Genomics of Preaxostyla Flagellates Illuminates Evolutionary Transitions and the Path Towards Mitochondrial Loss.</title>
        <authorList>
            <person name="Novak L.V.F."/>
            <person name="Treitli S.C."/>
            <person name="Pyrih J."/>
            <person name="Halakuc P."/>
            <person name="Pipaliya S.V."/>
            <person name="Vacek V."/>
            <person name="Brzon O."/>
            <person name="Soukal P."/>
            <person name="Eme L."/>
            <person name="Dacks J.B."/>
            <person name="Karnkowska A."/>
            <person name="Elias M."/>
            <person name="Hampl V."/>
        </authorList>
    </citation>
    <scope>NUCLEOTIDE SEQUENCE [LARGE SCALE GENOMIC DNA]</scope>
    <source>
        <strain evidence="10">NAU3</strain>
        <tissue evidence="10">Gut</tissue>
    </source>
</reference>
<feature type="compositionally biased region" description="Basic and acidic residues" evidence="8">
    <location>
        <begin position="29"/>
        <end position="50"/>
    </location>
</feature>
<evidence type="ECO:0000256" key="3">
    <source>
        <dbReference type="ARBA" id="ARBA00018242"/>
    </source>
</evidence>
<evidence type="ECO:0000256" key="4">
    <source>
        <dbReference type="ARBA" id="ARBA00022664"/>
    </source>
</evidence>
<keyword evidence="5" id="KW-0747">Spliceosome</keyword>
<keyword evidence="4" id="KW-0507">mRNA processing</keyword>
<sequence length="368" mass="42551">MENPLDSFITAKKRQNSTPSDTSGKKWKTRGEIIREEALRKQQEWDEKQAKKIQKPQTKSDFERIKDQPEPVSSPELQSDDGPLPSVEHVKSALRNFGEPATLFGENNLERFKRLRLIQLKKDLSVGQHVWHEANSTSVSTNRGLLFGRFPWDISYVEPYITSSSEAKSGESSNVDQVNTITEKSKKSNSLALPADLQPYALNWTECEKRLKANHDKYDYILFSLLHFLQEWEHSLSRMPDHIRTSVDGKQKIRVYKQCDSYIQPLLKHLRKKTLQDDLLKPITEICEQLSRGEFNKADETYMRLAIGNSPWPMGVTNTGIHERSAEERITTDKIAHILNDEAQRKYIHSLKRIMTFVAEMSTDNPKR</sequence>
<accession>A0ABQ9YCH6</accession>
<evidence type="ECO:0000313" key="11">
    <source>
        <dbReference type="Proteomes" id="UP001281761"/>
    </source>
</evidence>
<dbReference type="SMART" id="SM00500">
    <property type="entry name" value="SFM"/>
    <property type="match status" value="1"/>
</dbReference>
<evidence type="ECO:0000256" key="6">
    <source>
        <dbReference type="ARBA" id="ARBA00023187"/>
    </source>
</evidence>
<keyword evidence="11" id="KW-1185">Reference proteome</keyword>
<dbReference type="EMBL" id="JARBJD010000016">
    <property type="protein sequence ID" value="KAK2961388.1"/>
    <property type="molecule type" value="Genomic_DNA"/>
</dbReference>
<evidence type="ECO:0000256" key="2">
    <source>
        <dbReference type="ARBA" id="ARBA00008137"/>
    </source>
</evidence>
<evidence type="ECO:0000256" key="8">
    <source>
        <dbReference type="SAM" id="MobiDB-lite"/>
    </source>
</evidence>
<dbReference type="Gene3D" id="1.20.940.10">
    <property type="entry name" value="Functional domain of the splicing factor Prp18"/>
    <property type="match status" value="1"/>
</dbReference>
<evidence type="ECO:0000256" key="1">
    <source>
        <dbReference type="ARBA" id="ARBA00004123"/>
    </source>
</evidence>
<gene>
    <name evidence="10" type="ORF">BLNAU_3509</name>
</gene>
<feature type="domain" description="Pre-mRNA processing factor 4 (PRP4)-like" evidence="9">
    <location>
        <begin position="84"/>
        <end position="137"/>
    </location>
</feature>
<dbReference type="InterPro" id="IPR036285">
    <property type="entry name" value="PRP4-like_sf"/>
</dbReference>
<keyword evidence="7" id="KW-0539">Nucleus</keyword>
<evidence type="ECO:0000256" key="5">
    <source>
        <dbReference type="ARBA" id="ARBA00022728"/>
    </source>
</evidence>